<evidence type="ECO:0008006" key="4">
    <source>
        <dbReference type="Google" id="ProtNLM"/>
    </source>
</evidence>
<dbReference type="PANTHER" id="PTHR38684:SF1">
    <property type="entry name" value="PROTEIN AMPE"/>
    <property type="match status" value="1"/>
</dbReference>
<keyword evidence="1" id="KW-0472">Membrane</keyword>
<dbReference type="PANTHER" id="PTHR38684">
    <property type="entry name" value="PROTEIN AMPE"/>
    <property type="match status" value="1"/>
</dbReference>
<dbReference type="Proteomes" id="UP000226429">
    <property type="component" value="Unassembled WGS sequence"/>
</dbReference>
<keyword evidence="3" id="KW-1185">Reference proteome</keyword>
<comment type="caution">
    <text evidence="2">The sequence shown here is derived from an EMBL/GenBank/DDBJ whole genome shotgun (WGS) entry which is preliminary data.</text>
</comment>
<name>A0A370CGE7_9COXI</name>
<reference evidence="2 3" key="2">
    <citation type="journal article" date="2018" name="J. Invertebr. Pathol.">
        <title>'Candidatus Aquirickettsiella gammari' (Gammaproteobacteria: Legionellales: Coxiellaceae): A bacterial pathogen of the freshwater crustacean Gammarus fossarum (Malacostraca: Amphipoda).</title>
        <authorList>
            <person name="Bojko J."/>
            <person name="Dunn A.M."/>
            <person name="Stebbing P.D."/>
            <person name="van Aerle R."/>
            <person name="Bacela-Spychalska K."/>
            <person name="Bean T.P."/>
            <person name="Urrutia A."/>
            <person name="Stentiford G.D."/>
        </authorList>
    </citation>
    <scope>NUCLEOTIDE SEQUENCE [LARGE SCALE GENOMIC DNA]</scope>
    <source>
        <strain evidence="2">RA15029</strain>
    </source>
</reference>
<dbReference type="InterPro" id="IPR052966">
    <property type="entry name" value="Beta-lactamase_Reg"/>
</dbReference>
<feature type="transmembrane region" description="Helical" evidence="1">
    <location>
        <begin position="230"/>
        <end position="246"/>
    </location>
</feature>
<dbReference type="AlphaFoldDB" id="A0A370CGE7"/>
<dbReference type="GO" id="GO:0046677">
    <property type="term" value="P:response to antibiotic"/>
    <property type="evidence" value="ECO:0007669"/>
    <property type="project" value="TreeGrafter"/>
</dbReference>
<keyword evidence="1" id="KW-1133">Transmembrane helix</keyword>
<accession>A0A370CGE7</accession>
<feature type="transmembrane region" description="Helical" evidence="1">
    <location>
        <begin position="49"/>
        <end position="69"/>
    </location>
</feature>
<proteinExistence type="predicted"/>
<evidence type="ECO:0000313" key="3">
    <source>
        <dbReference type="Proteomes" id="UP000226429"/>
    </source>
</evidence>
<dbReference type="GO" id="GO:0005886">
    <property type="term" value="C:plasma membrane"/>
    <property type="evidence" value="ECO:0007669"/>
    <property type="project" value="TreeGrafter"/>
</dbReference>
<gene>
    <name evidence="2" type="ORF">CFE62_005585</name>
</gene>
<feature type="transmembrane region" description="Helical" evidence="1">
    <location>
        <begin position="114"/>
        <end position="135"/>
    </location>
</feature>
<sequence>MTFITLLLCLALERFLHRGNFLRRFNWFEQYVAKINDLTKDKEWTQLHFIPLLLVILPIVVVIAAVYFLSAAFVHGLLTFLIGIGVLFYCLGPVNIFDSKEVHQTIFWQANESLFAVVFWMSLFGPIAALVYRLVERSAHIHASYPALGKAAHQIRALLDWLPVRLFSILSALAGNFVQTSQFCLDYLLRDVSFNRELIEKSGRIALGLDDSAQLTTDNYTSALKLIDRNLILFLIIVFAVTLGVLL</sequence>
<evidence type="ECO:0000256" key="1">
    <source>
        <dbReference type="SAM" id="Phobius"/>
    </source>
</evidence>
<protein>
    <recommendedName>
        <fullName evidence="4">Regulatory signaling modulator protein AmpE</fullName>
    </recommendedName>
</protein>
<keyword evidence="1" id="KW-0812">Transmembrane</keyword>
<evidence type="ECO:0000313" key="2">
    <source>
        <dbReference type="EMBL" id="RDH40108.1"/>
    </source>
</evidence>
<feature type="transmembrane region" description="Helical" evidence="1">
    <location>
        <begin position="76"/>
        <end position="94"/>
    </location>
</feature>
<reference evidence="2 3" key="1">
    <citation type="journal article" date="2017" name="Int. J. Syst. Evol. Microbiol.">
        <title>Aquarickettsiella crustaci n. gen. n. sp. (Gammaproteobacteria: Legionellales: Coxiellaceae); a bacterial pathogen of the freshwater crustacean: Gammarus fossarum (Malacostraca: Amphipoda).</title>
        <authorList>
            <person name="Bojko J."/>
            <person name="Dunn A.M."/>
            <person name="Stebbing P.D."/>
            <person name="Van Aerle R."/>
            <person name="Bacela-Spychalska K."/>
            <person name="Bean T.P."/>
            <person name="Stentiford G.D."/>
        </authorList>
    </citation>
    <scope>NUCLEOTIDE SEQUENCE [LARGE SCALE GENOMIC DNA]</scope>
    <source>
        <strain evidence="2">RA15029</strain>
    </source>
</reference>
<dbReference type="EMBL" id="NMOS02000016">
    <property type="protein sequence ID" value="RDH40108.1"/>
    <property type="molecule type" value="Genomic_DNA"/>
</dbReference>
<organism evidence="2 3">
    <name type="scientific">Candidatus Aquirickettsiella gammari</name>
    <dbReference type="NCBI Taxonomy" id="2016198"/>
    <lineage>
        <taxon>Bacteria</taxon>
        <taxon>Pseudomonadati</taxon>
        <taxon>Pseudomonadota</taxon>
        <taxon>Gammaproteobacteria</taxon>
        <taxon>Legionellales</taxon>
        <taxon>Coxiellaceae</taxon>
        <taxon>Candidatus Aquirickettsiella</taxon>
    </lineage>
</organism>